<proteinExistence type="predicted"/>
<name>A0A0F9R1U1_9ZZZZ</name>
<feature type="coiled-coil region" evidence="1">
    <location>
        <begin position="35"/>
        <end position="62"/>
    </location>
</feature>
<protein>
    <submittedName>
        <fullName evidence="2">Uncharacterized protein</fullName>
    </submittedName>
</protein>
<dbReference type="EMBL" id="LAZR01001208">
    <property type="protein sequence ID" value="KKN48714.1"/>
    <property type="molecule type" value="Genomic_DNA"/>
</dbReference>
<accession>A0A0F9R1U1</accession>
<keyword evidence="1" id="KW-0175">Coiled coil</keyword>
<reference evidence="2" key="1">
    <citation type="journal article" date="2015" name="Nature">
        <title>Complex archaea that bridge the gap between prokaryotes and eukaryotes.</title>
        <authorList>
            <person name="Spang A."/>
            <person name="Saw J.H."/>
            <person name="Jorgensen S.L."/>
            <person name="Zaremba-Niedzwiedzka K."/>
            <person name="Martijn J."/>
            <person name="Lind A.E."/>
            <person name="van Eijk R."/>
            <person name="Schleper C."/>
            <person name="Guy L."/>
            <person name="Ettema T.J."/>
        </authorList>
    </citation>
    <scope>NUCLEOTIDE SEQUENCE</scope>
</reference>
<dbReference type="AlphaFoldDB" id="A0A0F9R1U1"/>
<evidence type="ECO:0000256" key="1">
    <source>
        <dbReference type="SAM" id="Coils"/>
    </source>
</evidence>
<sequence length="64" mass="7725">MNEQCVSYCNWCSSKFNGIDVIYKGYHQHCWDRNKDRIEGLAQTLEERVELLEERVRELEEENS</sequence>
<comment type="caution">
    <text evidence="2">The sequence shown here is derived from an EMBL/GenBank/DDBJ whole genome shotgun (WGS) entry which is preliminary data.</text>
</comment>
<organism evidence="2">
    <name type="scientific">marine sediment metagenome</name>
    <dbReference type="NCBI Taxonomy" id="412755"/>
    <lineage>
        <taxon>unclassified sequences</taxon>
        <taxon>metagenomes</taxon>
        <taxon>ecological metagenomes</taxon>
    </lineage>
</organism>
<evidence type="ECO:0000313" key="2">
    <source>
        <dbReference type="EMBL" id="KKN48714.1"/>
    </source>
</evidence>
<gene>
    <name evidence="2" type="ORF">LCGC14_0650330</name>
</gene>